<comment type="PTM">
    <text evidence="5">Covalently binds the prosthetic group of malonate decarboxylase.</text>
</comment>
<sequence length="105" mass="11305">MEHLKFEFQASAQGRIGRPVVLVGVVSSGNLEVMVEHADFNGCCQITVSTSARGFGTIWQAVLEDFAARHDLANLRISINDGGASPAVVSLRLDQAVEEYQGRTS</sequence>
<dbReference type="PATRIC" id="fig|1603606.3.peg.428"/>
<dbReference type="Pfam" id="PF06857">
    <property type="entry name" value="ACP"/>
    <property type="match status" value="1"/>
</dbReference>
<evidence type="ECO:0000256" key="2">
    <source>
        <dbReference type="ARBA" id="ARBA00022490"/>
    </source>
</evidence>
<proteinExistence type="inferred from homology"/>
<dbReference type="AlphaFoldDB" id="A0A0M3QEW4"/>
<dbReference type="STRING" id="1603606.DSOUD_0394"/>
<dbReference type="OrthoDB" id="120290at2"/>
<dbReference type="NCBIfam" id="TIGR03130">
    <property type="entry name" value="malonate_delta"/>
    <property type="match status" value="1"/>
</dbReference>
<evidence type="ECO:0000256" key="3">
    <source>
        <dbReference type="ARBA" id="ARBA00022553"/>
    </source>
</evidence>
<dbReference type="EMBL" id="CP010802">
    <property type="protein sequence ID" value="ALC15189.1"/>
    <property type="molecule type" value="Genomic_DNA"/>
</dbReference>
<keyword evidence="2" id="KW-0963">Cytoplasm</keyword>
<dbReference type="HAMAP" id="MF_00710">
    <property type="entry name" value="Malonate_deCO2ase_dsu"/>
    <property type="match status" value="1"/>
</dbReference>
<keyword evidence="3 5" id="KW-0597">Phosphoprotein</keyword>
<dbReference type="GO" id="GO:0005737">
    <property type="term" value="C:cytoplasm"/>
    <property type="evidence" value="ECO:0007669"/>
    <property type="project" value="UniProtKB-SubCell"/>
</dbReference>
<gene>
    <name evidence="6" type="ORF">DSOUD_0394</name>
</gene>
<keyword evidence="7" id="KW-1185">Reference proteome</keyword>
<dbReference type="Proteomes" id="UP000057158">
    <property type="component" value="Chromosome"/>
</dbReference>
<evidence type="ECO:0000313" key="6">
    <source>
        <dbReference type="EMBL" id="ALC15189.1"/>
    </source>
</evidence>
<evidence type="ECO:0000256" key="4">
    <source>
        <dbReference type="NCBIfam" id="TIGR03130"/>
    </source>
</evidence>
<evidence type="ECO:0000313" key="7">
    <source>
        <dbReference type="Proteomes" id="UP000057158"/>
    </source>
</evidence>
<feature type="modified residue" description="O-(phosphoribosyl dephospho-coenzyme A)serine" evidence="5">
    <location>
        <position position="28"/>
    </location>
</feature>
<dbReference type="InterPro" id="IPR023439">
    <property type="entry name" value="Mal_deCO2ase/Cit_lyase_ACP"/>
</dbReference>
<protein>
    <recommendedName>
        <fullName evidence="4">Malonate decarboxylase acyl carrier protein</fullName>
    </recommendedName>
</protein>
<name>A0A0M3QEW4_9BACT</name>
<accession>A0A0M3QEW4</accession>
<dbReference type="InterPro" id="IPR009662">
    <property type="entry name" value="Malonate_deCO2ase_dsu"/>
</dbReference>
<organism evidence="6 7">
    <name type="scientific">Desulfuromonas soudanensis</name>
    <dbReference type="NCBI Taxonomy" id="1603606"/>
    <lineage>
        <taxon>Bacteria</taxon>
        <taxon>Pseudomonadati</taxon>
        <taxon>Thermodesulfobacteriota</taxon>
        <taxon>Desulfuromonadia</taxon>
        <taxon>Desulfuromonadales</taxon>
        <taxon>Desulfuromonadaceae</taxon>
        <taxon>Desulfuromonas</taxon>
    </lineage>
</organism>
<evidence type="ECO:0000256" key="1">
    <source>
        <dbReference type="ARBA" id="ARBA00004496"/>
    </source>
</evidence>
<dbReference type="RefSeq" id="WP_053549417.1">
    <property type="nucleotide sequence ID" value="NZ_CP010802.1"/>
</dbReference>
<dbReference type="KEGG" id="des:DSOUD_0394"/>
<comment type="subcellular location">
    <subcellularLocation>
        <location evidence="1">Cytoplasm</location>
    </subcellularLocation>
</comment>
<reference evidence="6 7" key="1">
    <citation type="submission" date="2015-07" db="EMBL/GenBank/DDBJ databases">
        <title>Isolation and Genomic Characterization of a Novel Halophilic Metal-Reducing Deltaproteobacterium from the Deep Subsurface.</title>
        <authorList>
            <person name="Badalamenti J.P."/>
            <person name="Summers Z.M."/>
            <person name="Gralnick J.A."/>
            <person name="Bond D.R."/>
        </authorList>
    </citation>
    <scope>NUCLEOTIDE SEQUENCE [LARGE SCALE GENOMIC DNA]</scope>
    <source>
        <strain evidence="6 7">WTL</strain>
    </source>
</reference>
<evidence type="ECO:0000256" key="5">
    <source>
        <dbReference type="PIRSR" id="PIRSR609662-50"/>
    </source>
</evidence>